<dbReference type="SMART" id="SM00670">
    <property type="entry name" value="PINc"/>
    <property type="match status" value="1"/>
</dbReference>
<gene>
    <name evidence="5" type="ORF">P6N53_07270</name>
</gene>
<evidence type="ECO:0000256" key="1">
    <source>
        <dbReference type="ARBA" id="ARBA00022741"/>
    </source>
</evidence>
<dbReference type="Gene3D" id="3.40.50.300">
    <property type="entry name" value="P-loop containing nucleotide triphosphate hydrolases"/>
    <property type="match status" value="1"/>
</dbReference>
<dbReference type="Pfam" id="PF13638">
    <property type="entry name" value="PIN_4"/>
    <property type="match status" value="1"/>
</dbReference>
<evidence type="ECO:0000313" key="5">
    <source>
        <dbReference type="EMBL" id="MDO7787013.1"/>
    </source>
</evidence>
<keyword evidence="6" id="KW-1185">Reference proteome</keyword>
<dbReference type="InterPro" id="IPR029060">
    <property type="entry name" value="PIN-like_dom_sf"/>
</dbReference>
<dbReference type="EMBL" id="JARPTC010000009">
    <property type="protein sequence ID" value="MDO7787013.1"/>
    <property type="molecule type" value="Genomic_DNA"/>
</dbReference>
<organism evidence="5 6">
    <name type="scientific">Desulforamulus aquiferis</name>
    <dbReference type="NCBI Taxonomy" id="1397668"/>
    <lineage>
        <taxon>Bacteria</taxon>
        <taxon>Bacillati</taxon>
        <taxon>Bacillota</taxon>
        <taxon>Clostridia</taxon>
        <taxon>Eubacteriales</taxon>
        <taxon>Peptococcaceae</taxon>
        <taxon>Desulforamulus</taxon>
    </lineage>
</organism>
<sequence length="441" mass="49325">MKTYVLDTSILLQSPQALMGFEDNIVVIPEVVLEELDAKKFDRNLEIQANVRWVGRFIDQLRKKGGKLNQGVALPNGGILQVEMNHREVTLPQSWNLSVADNRILSVALGLMLDGSKVAVVTNDIMLRIKSDLIGVDAQEYRNEQVADVDDQYMGWSDLIVPDQIIDQLYQNGEIAWTLKEPINHFYKLVSDITPKKSALAINKGQMLSKISGGDSSFYNFHLDTEQKFSRTALMDDNIPLVTLSGLAGSGKTLIALSAGLDKIGFRNIKNKSYRRILVIRPSKGLEDIGALPGGEQEKIAPWLRPIHDNLEQLVDGSPDRYNDEAELSDKVFELFERRMIVAESMAYLQGRSLVNYFVIIDEAQNLTPRQAKSIVTRAGNGTKIVMVGDPQQVNDIYMDQRSNGLSYTIETMKESPLHAHITLTRSKRSPLAKDAATRMP</sequence>
<dbReference type="PANTHER" id="PTHR30473">
    <property type="entry name" value="PROTEIN PHOH"/>
    <property type="match status" value="1"/>
</dbReference>
<feature type="domain" description="PIN" evidence="4">
    <location>
        <begin position="2"/>
        <end position="129"/>
    </location>
</feature>
<dbReference type="PANTHER" id="PTHR30473:SF2">
    <property type="entry name" value="PIN DOMAIN-CONTAINING PROTEIN"/>
    <property type="match status" value="1"/>
</dbReference>
<evidence type="ECO:0000259" key="4">
    <source>
        <dbReference type="SMART" id="SM00670"/>
    </source>
</evidence>
<evidence type="ECO:0000313" key="6">
    <source>
        <dbReference type="Proteomes" id="UP001172911"/>
    </source>
</evidence>
<keyword evidence="2" id="KW-0067">ATP-binding</keyword>
<dbReference type="Gene3D" id="3.40.50.1010">
    <property type="entry name" value="5'-nuclease"/>
    <property type="match status" value="1"/>
</dbReference>
<dbReference type="InterPro" id="IPR051451">
    <property type="entry name" value="PhoH2-like"/>
</dbReference>
<dbReference type="SUPFAM" id="SSF52540">
    <property type="entry name" value="P-loop containing nucleoside triphosphate hydrolases"/>
    <property type="match status" value="1"/>
</dbReference>
<reference evidence="5" key="2">
    <citation type="submission" date="2023-03" db="EMBL/GenBank/DDBJ databases">
        <authorList>
            <person name="Zhang Z."/>
        </authorList>
    </citation>
    <scope>NUCLEOTIDE SEQUENCE</scope>
    <source>
        <strain evidence="5">DSA</strain>
    </source>
</reference>
<protein>
    <submittedName>
        <fullName evidence="5">PhoH family protein</fullName>
    </submittedName>
</protein>
<dbReference type="GO" id="GO:0005524">
    <property type="term" value="F:ATP binding"/>
    <property type="evidence" value="ECO:0007669"/>
    <property type="project" value="UniProtKB-KW"/>
</dbReference>
<dbReference type="InterPro" id="IPR027417">
    <property type="entry name" value="P-loop_NTPase"/>
</dbReference>
<evidence type="ECO:0000256" key="3">
    <source>
        <dbReference type="ARBA" id="ARBA00046345"/>
    </source>
</evidence>
<proteinExistence type="inferred from homology"/>
<dbReference type="InterPro" id="IPR003714">
    <property type="entry name" value="PhoH"/>
</dbReference>
<dbReference type="Pfam" id="PF02562">
    <property type="entry name" value="PhoH"/>
    <property type="match status" value="1"/>
</dbReference>
<comment type="caution">
    <text evidence="5">The sequence shown here is derived from an EMBL/GenBank/DDBJ whole genome shotgun (WGS) entry which is preliminary data.</text>
</comment>
<name>A0AAW7ZBC9_9FIRM</name>
<accession>A0AAW7ZBC9</accession>
<dbReference type="Proteomes" id="UP001172911">
    <property type="component" value="Unassembled WGS sequence"/>
</dbReference>
<dbReference type="GO" id="GO:0005829">
    <property type="term" value="C:cytosol"/>
    <property type="evidence" value="ECO:0007669"/>
    <property type="project" value="TreeGrafter"/>
</dbReference>
<dbReference type="AlphaFoldDB" id="A0AAW7ZBC9"/>
<dbReference type="CDD" id="cd09883">
    <property type="entry name" value="PIN_VapC_PhoHL-ATPase"/>
    <property type="match status" value="1"/>
</dbReference>
<reference evidence="5" key="1">
    <citation type="journal article" date="2023" name="J. Hazard. Mater.">
        <title>Anaerobic biodegradation of pyrene and benzo[a]pyrene by a new sulfate-reducing Desulforamulus aquiferis strain DSA.</title>
        <authorList>
            <person name="Zhang Z."/>
            <person name="Sun J."/>
            <person name="Gong X."/>
            <person name="Wang C."/>
            <person name="Wang H."/>
        </authorList>
    </citation>
    <scope>NUCLEOTIDE SEQUENCE</scope>
    <source>
        <strain evidence="5">DSA</strain>
    </source>
</reference>
<dbReference type="SUPFAM" id="SSF88723">
    <property type="entry name" value="PIN domain-like"/>
    <property type="match status" value="1"/>
</dbReference>
<comment type="similarity">
    <text evidence="3">In the N-terminal section; belongs to the PINc/VapC protein family.</text>
</comment>
<keyword evidence="1" id="KW-0547">Nucleotide-binding</keyword>
<dbReference type="InterPro" id="IPR002716">
    <property type="entry name" value="PIN_dom"/>
</dbReference>
<evidence type="ECO:0000256" key="2">
    <source>
        <dbReference type="ARBA" id="ARBA00022840"/>
    </source>
</evidence>